<dbReference type="GO" id="GO:0016491">
    <property type="term" value="F:oxidoreductase activity"/>
    <property type="evidence" value="ECO:0007669"/>
    <property type="project" value="UniProtKB-KW"/>
</dbReference>
<comment type="caution">
    <text evidence="5">The sequence shown here is derived from an EMBL/GenBank/DDBJ whole genome shotgun (WGS) entry which is preliminary data.</text>
</comment>
<evidence type="ECO:0000313" key="5">
    <source>
        <dbReference type="EMBL" id="RLT75144.1"/>
    </source>
</evidence>
<reference evidence="5 7" key="1">
    <citation type="submission" date="2018-09" db="EMBL/GenBank/DDBJ databases">
        <title>Murine metabolic-syndrome-specific gut microbial biobank.</title>
        <authorList>
            <person name="Liu C."/>
        </authorList>
    </citation>
    <scope>NUCLEOTIDE SEQUENCE [LARGE SCALE GENOMIC DNA]</scope>
    <source>
        <strain evidence="5 7">8-P5</strain>
    </source>
</reference>
<dbReference type="Proteomes" id="UP000310032">
    <property type="component" value="Unassembled WGS sequence"/>
</dbReference>
<gene>
    <name evidence="6" type="primary">mgrA</name>
    <name evidence="5" type="ORF">D7V78_01070</name>
    <name evidence="6" type="ORF">E5342_04515</name>
</gene>
<dbReference type="Gene3D" id="3.20.20.100">
    <property type="entry name" value="NADP-dependent oxidoreductase domain"/>
    <property type="match status" value="1"/>
</dbReference>
<evidence type="ECO:0000256" key="3">
    <source>
        <dbReference type="ARBA" id="ARBA00023002"/>
    </source>
</evidence>
<comment type="similarity">
    <text evidence="1">Belongs to the shaker potassium channel beta subunit family.</text>
</comment>
<dbReference type="EC" id="1.1.1.-" evidence="6"/>
<evidence type="ECO:0000313" key="7">
    <source>
        <dbReference type="Proteomes" id="UP000278164"/>
    </source>
</evidence>
<accession>A0A3L7ZTD0</accession>
<dbReference type="PRINTS" id="PR01577">
    <property type="entry name" value="KCNABCHANNEL"/>
</dbReference>
<dbReference type="InterPro" id="IPR036812">
    <property type="entry name" value="NAD(P)_OxRdtase_dom_sf"/>
</dbReference>
<organism evidence="5 7">
    <name type="scientific">Parabacteroides distasonis</name>
    <dbReference type="NCBI Taxonomy" id="823"/>
    <lineage>
        <taxon>Bacteria</taxon>
        <taxon>Pseudomonadati</taxon>
        <taxon>Bacteroidota</taxon>
        <taxon>Bacteroidia</taxon>
        <taxon>Bacteroidales</taxon>
        <taxon>Tannerellaceae</taxon>
        <taxon>Parabacteroides</taxon>
    </lineage>
</organism>
<dbReference type="AlphaFoldDB" id="A0A3L7ZTD0"/>
<dbReference type="EMBL" id="SRYM01000008">
    <property type="protein sequence ID" value="TGY61076.1"/>
    <property type="molecule type" value="Genomic_DNA"/>
</dbReference>
<protein>
    <submittedName>
        <fullName evidence="5">L-glyceraldehyde 3-phosphate reductase</fullName>
        <ecNumber evidence="6">1.1.1.-</ecNumber>
    </submittedName>
</protein>
<evidence type="ECO:0000259" key="4">
    <source>
        <dbReference type="Pfam" id="PF00248"/>
    </source>
</evidence>
<dbReference type="EMBL" id="RAYI01000001">
    <property type="protein sequence ID" value="RLT75144.1"/>
    <property type="molecule type" value="Genomic_DNA"/>
</dbReference>
<proteinExistence type="inferred from homology"/>
<feature type="domain" description="NADP-dependent oxidoreductase" evidence="4">
    <location>
        <begin position="29"/>
        <end position="329"/>
    </location>
</feature>
<keyword evidence="3 6" id="KW-0560">Oxidoreductase</keyword>
<evidence type="ECO:0000313" key="6">
    <source>
        <dbReference type="EMBL" id="TGY61076.1"/>
    </source>
</evidence>
<keyword evidence="2" id="KW-0521">NADP</keyword>
<dbReference type="InterPro" id="IPR005399">
    <property type="entry name" value="K_chnl_volt-dep_bsu_KCNAB-rel"/>
</dbReference>
<name>A0A3L7ZTD0_PARDI</name>
<evidence type="ECO:0000256" key="1">
    <source>
        <dbReference type="ARBA" id="ARBA00006515"/>
    </source>
</evidence>
<reference evidence="6 8" key="2">
    <citation type="submission" date="2019-04" db="EMBL/GenBank/DDBJ databases">
        <title>Microbes associate with the intestines of laboratory mice.</title>
        <authorList>
            <person name="Navarre W."/>
            <person name="Wong E."/>
            <person name="Huang K."/>
            <person name="Tropini C."/>
            <person name="Ng K."/>
            <person name="Yu B."/>
        </authorList>
    </citation>
    <scope>NUCLEOTIDE SEQUENCE [LARGE SCALE GENOMIC DNA]</scope>
    <source>
        <strain evidence="6 8">NM39_I3</strain>
    </source>
</reference>
<dbReference type="GO" id="GO:0051596">
    <property type="term" value="P:methylglyoxal catabolic process"/>
    <property type="evidence" value="ECO:0007669"/>
    <property type="project" value="TreeGrafter"/>
</dbReference>
<dbReference type="OrthoDB" id="9804790at2"/>
<sequence length="330" mass="36901">MEFYKAEENRYADMIYRRCGRSGILLPAVSLGLWHNFGSVDVFSNFIQIAHAAFDHGVTHFDLANNYGPAYGSAEENFGRILKKGLGAYRDEMIISTKAGYDMWPGPYGNWGSRKYLMASLDQSLKRMGLEYVDIFYSHRPDPETPVEETMGALADIVRQGKALYVGISNYDADQTRKALAVLKEHKVPCLIHQARYSMFDRWTEPDLLPVLKEEGVGMIAFSPLAQGLLTDKYLRGIPENSRAAKSTGHLQTSQVTPEVVEKARKLNEVAARRGQTLAEMALAWLLKDERVTSVLIGASSVAQLMDNLKALDNVSFSGEELQEIENILI</sequence>
<evidence type="ECO:0000256" key="2">
    <source>
        <dbReference type="ARBA" id="ARBA00022857"/>
    </source>
</evidence>
<dbReference type="Pfam" id="PF00248">
    <property type="entry name" value="Aldo_ket_red"/>
    <property type="match status" value="1"/>
</dbReference>
<dbReference type="RefSeq" id="WP_121734624.1">
    <property type="nucleotide sequence ID" value="NZ_QXXG01000001.1"/>
</dbReference>
<evidence type="ECO:0000313" key="8">
    <source>
        <dbReference type="Proteomes" id="UP000310032"/>
    </source>
</evidence>
<dbReference type="NCBIfam" id="NF007388">
    <property type="entry name" value="PRK09912.1"/>
    <property type="match status" value="1"/>
</dbReference>
<dbReference type="SUPFAM" id="SSF51430">
    <property type="entry name" value="NAD(P)-linked oxidoreductase"/>
    <property type="match status" value="1"/>
</dbReference>
<dbReference type="Proteomes" id="UP000278164">
    <property type="component" value="Unassembled WGS sequence"/>
</dbReference>
<dbReference type="InterPro" id="IPR023210">
    <property type="entry name" value="NADP_OxRdtase_dom"/>
</dbReference>
<dbReference type="PANTHER" id="PTHR43150">
    <property type="entry name" value="HYPERKINETIC, ISOFORM M"/>
    <property type="match status" value="1"/>
</dbReference>
<dbReference type="PANTHER" id="PTHR43150:SF4">
    <property type="entry name" value="L-GLYCERALDEHYDE 3-PHOSPHATE REDUCTASE"/>
    <property type="match status" value="1"/>
</dbReference>